<feature type="compositionally biased region" description="Low complexity" evidence="2">
    <location>
        <begin position="51"/>
        <end position="64"/>
    </location>
</feature>
<dbReference type="OrthoDB" id="436365at2759"/>
<evidence type="ECO:0000256" key="2">
    <source>
        <dbReference type="SAM" id="MobiDB-lite"/>
    </source>
</evidence>
<evidence type="ECO:0000256" key="1">
    <source>
        <dbReference type="ARBA" id="ARBA00022801"/>
    </source>
</evidence>
<dbReference type="EMBL" id="CAJNIZ010023669">
    <property type="protein sequence ID" value="CAE7470701.1"/>
    <property type="molecule type" value="Genomic_DNA"/>
</dbReference>
<keyword evidence="1" id="KW-0378">Hydrolase</keyword>
<evidence type="ECO:0000313" key="5">
    <source>
        <dbReference type="Proteomes" id="UP000649617"/>
    </source>
</evidence>
<dbReference type="AlphaFoldDB" id="A0A812SEJ3"/>
<keyword evidence="5" id="KW-1185">Reference proteome</keyword>
<dbReference type="Pfam" id="PF07859">
    <property type="entry name" value="Abhydrolase_3"/>
    <property type="match status" value="1"/>
</dbReference>
<feature type="region of interest" description="Disordered" evidence="2">
    <location>
        <begin position="1"/>
        <end position="137"/>
    </location>
</feature>
<gene>
    <name evidence="4" type="ORF">SPIL2461_LOCUS11915</name>
</gene>
<organism evidence="4 5">
    <name type="scientific">Symbiodinium pilosum</name>
    <name type="common">Dinoflagellate</name>
    <dbReference type="NCBI Taxonomy" id="2952"/>
    <lineage>
        <taxon>Eukaryota</taxon>
        <taxon>Sar</taxon>
        <taxon>Alveolata</taxon>
        <taxon>Dinophyceae</taxon>
        <taxon>Suessiales</taxon>
        <taxon>Symbiodiniaceae</taxon>
        <taxon>Symbiodinium</taxon>
    </lineage>
</organism>
<feature type="non-terminal residue" evidence="4">
    <location>
        <position position="1"/>
    </location>
</feature>
<dbReference type="PANTHER" id="PTHR48081:SF8">
    <property type="entry name" value="ALPHA_BETA HYDROLASE FOLD-3 DOMAIN-CONTAINING PROTEIN-RELATED"/>
    <property type="match status" value="1"/>
</dbReference>
<evidence type="ECO:0000259" key="3">
    <source>
        <dbReference type="Pfam" id="PF07859"/>
    </source>
</evidence>
<dbReference type="InterPro" id="IPR029058">
    <property type="entry name" value="AB_hydrolase_fold"/>
</dbReference>
<protein>
    <recommendedName>
        <fullName evidence="3">Alpha/beta hydrolase fold-3 domain-containing protein</fullName>
    </recommendedName>
</protein>
<feature type="compositionally biased region" description="Low complexity" evidence="2">
    <location>
        <begin position="1"/>
        <end position="18"/>
    </location>
</feature>
<dbReference type="PANTHER" id="PTHR48081">
    <property type="entry name" value="AB HYDROLASE SUPERFAMILY PROTEIN C4A8.06C"/>
    <property type="match status" value="1"/>
</dbReference>
<comment type="caution">
    <text evidence="4">The sequence shown here is derived from an EMBL/GenBank/DDBJ whole genome shotgun (WGS) entry which is preliminary data.</text>
</comment>
<dbReference type="SUPFAM" id="SSF53474">
    <property type="entry name" value="alpha/beta-Hydrolases"/>
    <property type="match status" value="1"/>
</dbReference>
<sequence>PIVNAAQPTPVAQPTQPVHPMQVLGQNLLATPAPEQTEPDTSEETRHESEASSATATSPVEVASPIEGETVTPPPDSPESPATEPDQPEDASATKGQTVSALLEQLSGKSPPADADVTVAASDNGNSGSKTKEARQREQPALAALADAFADGKDDNHLQRGLEPTVRKLELPEAGLYPDMEDMGQAEWPTWMDSVSDTGRGGAIAFLPASVQSDTHCIYFVHGGGFEYGAPLEDGYDSLCSRIAAGSGLPVVCPDHPLSGESRPFKAPEIIDVLLKGFRWLLRFDPVTKERRTTAPKVIIAGDSAGAAQALSIVLRALSLDDQELVASICGLILISPWLDLSCGSHTYVSNAYAKEGHTGDIAFREHADDNRASFRGMGLTYTGSAALLKVPRNFGERSRC</sequence>
<dbReference type="InterPro" id="IPR050300">
    <property type="entry name" value="GDXG_lipolytic_enzyme"/>
</dbReference>
<reference evidence="4" key="1">
    <citation type="submission" date="2021-02" db="EMBL/GenBank/DDBJ databases">
        <authorList>
            <person name="Dougan E. K."/>
            <person name="Rhodes N."/>
            <person name="Thang M."/>
            <person name="Chan C."/>
        </authorList>
    </citation>
    <scope>NUCLEOTIDE SEQUENCE</scope>
</reference>
<dbReference type="GO" id="GO:0016787">
    <property type="term" value="F:hydrolase activity"/>
    <property type="evidence" value="ECO:0007669"/>
    <property type="project" value="UniProtKB-KW"/>
</dbReference>
<name>A0A812SEJ3_SYMPI</name>
<dbReference type="Proteomes" id="UP000649617">
    <property type="component" value="Unassembled WGS sequence"/>
</dbReference>
<dbReference type="Gene3D" id="3.40.50.1820">
    <property type="entry name" value="alpha/beta hydrolase"/>
    <property type="match status" value="1"/>
</dbReference>
<evidence type="ECO:0000313" key="4">
    <source>
        <dbReference type="EMBL" id="CAE7470701.1"/>
    </source>
</evidence>
<proteinExistence type="predicted"/>
<feature type="domain" description="Alpha/beta hydrolase fold-3" evidence="3">
    <location>
        <begin position="219"/>
        <end position="349"/>
    </location>
</feature>
<dbReference type="InterPro" id="IPR013094">
    <property type="entry name" value="AB_hydrolase_3"/>
</dbReference>
<accession>A0A812SEJ3</accession>